<evidence type="ECO:0000256" key="1">
    <source>
        <dbReference type="SAM" id="MobiDB-lite"/>
    </source>
</evidence>
<dbReference type="InterPro" id="IPR036237">
    <property type="entry name" value="Xyl_isomerase-like_sf"/>
</dbReference>
<evidence type="ECO:0000313" key="4">
    <source>
        <dbReference type="Proteomes" id="UP000053392"/>
    </source>
</evidence>
<dbReference type="AlphaFoldDB" id="A0A0D0SXQ0"/>
<reference evidence="3 4" key="1">
    <citation type="submission" date="2015-01" db="EMBL/GenBank/DDBJ databases">
        <title>The Genome Sequence of Cryptococcus gattii Ram5.</title>
        <authorList>
            <consortium name="The Broad Institute Genomics Platform"/>
            <person name="Cuomo C."/>
            <person name="Litvintseva A."/>
            <person name="Chen Y."/>
            <person name="Heitman J."/>
            <person name="Sun S."/>
            <person name="Springer D."/>
            <person name="Dromer F."/>
            <person name="Young S."/>
            <person name="Zeng Q."/>
            <person name="Gargeya S."/>
            <person name="Abouelleil A."/>
            <person name="Alvarado L."/>
            <person name="Chapman S.B."/>
            <person name="Gainer-Dewar J."/>
            <person name="Goldberg J."/>
            <person name="Griggs A."/>
            <person name="Gujja S."/>
            <person name="Hansen M."/>
            <person name="Howarth C."/>
            <person name="Imamovic A."/>
            <person name="Larimer J."/>
            <person name="Murphy C."/>
            <person name="Naylor J."/>
            <person name="Pearson M."/>
            <person name="Priest M."/>
            <person name="Roberts A."/>
            <person name="Saif S."/>
            <person name="Shea T."/>
            <person name="Sykes S."/>
            <person name="Wortman J."/>
            <person name="Nusbaum C."/>
            <person name="Birren B."/>
        </authorList>
    </citation>
    <scope>NUCLEOTIDE SEQUENCE [LARGE SCALE GENOMIC DNA]</scope>
    <source>
        <strain evidence="3 4">Ram5</strain>
    </source>
</reference>
<feature type="domain" description="Xylose isomerase-like TIM barrel" evidence="2">
    <location>
        <begin position="78"/>
        <end position="277"/>
    </location>
</feature>
<dbReference type="InterPro" id="IPR013022">
    <property type="entry name" value="Xyl_isomerase-like_TIM-brl"/>
</dbReference>
<dbReference type="PANTHER" id="PTHR12110">
    <property type="entry name" value="HYDROXYPYRUVATE ISOMERASE"/>
    <property type="match status" value="1"/>
</dbReference>
<proteinExistence type="predicted"/>
<keyword evidence="4" id="KW-1185">Reference proteome</keyword>
<dbReference type="Gene3D" id="3.20.20.150">
    <property type="entry name" value="Divalent-metal-dependent TIM barrel enzymes"/>
    <property type="match status" value="1"/>
</dbReference>
<dbReference type="Pfam" id="PF01261">
    <property type="entry name" value="AP_endonuc_2"/>
    <property type="match status" value="1"/>
</dbReference>
<accession>A0A0D0SXQ0</accession>
<dbReference type="OrthoDB" id="5360893at2759"/>
<sequence>MDISSYTWGVATASLSMRPEDTIERKFTALQAAGFKNCELGFSGYMEWVRQQRPDLPPSTAPHEWAEAGEPDPSDEEIWKALFDHVPAMLSLAKSYDIKILMLQPLNQFEGWAAGSKRADWCRRKAEKWMPLCSALGVEQIQVGSNDLLPADFEDAKVAEDMRWLAQFSSELKPPVKIAYENWSFGDRISSIEHAWKIVQMADHPNFGLCLDTAHFPLTLGYGWNPRTGEGWTEADFQNILSFIRALPVEKIFYVELSDVLLPVIPLGQGSPFDEWCNNAKTSRGDRFLWAMVARPVPLIGRDAGRSIKAESDMGGARVVEALRVILEIGYNGPLMFEPFEALSMEQGNDVPALYAQACAKAKQRLIEAIKQG</sequence>
<evidence type="ECO:0000259" key="2">
    <source>
        <dbReference type="Pfam" id="PF01261"/>
    </source>
</evidence>
<organism evidence="3 4">
    <name type="scientific">Cryptococcus deuterogattii Ram5</name>
    <dbReference type="NCBI Taxonomy" id="1296110"/>
    <lineage>
        <taxon>Eukaryota</taxon>
        <taxon>Fungi</taxon>
        <taxon>Dikarya</taxon>
        <taxon>Basidiomycota</taxon>
        <taxon>Agaricomycotina</taxon>
        <taxon>Tremellomycetes</taxon>
        <taxon>Tremellales</taxon>
        <taxon>Cryptococcaceae</taxon>
        <taxon>Cryptococcus</taxon>
        <taxon>Cryptococcus gattii species complex</taxon>
    </lineage>
</organism>
<dbReference type="InterPro" id="IPR050312">
    <property type="entry name" value="IolE/XylAMocC-like"/>
</dbReference>
<dbReference type="SUPFAM" id="SSF51658">
    <property type="entry name" value="Xylose isomerase-like"/>
    <property type="match status" value="1"/>
</dbReference>
<evidence type="ECO:0000313" key="3">
    <source>
        <dbReference type="EMBL" id="KIR37947.1"/>
    </source>
</evidence>
<dbReference type="HOGENOM" id="CLU_035063_0_2_1"/>
<protein>
    <recommendedName>
        <fullName evidence="2">Xylose isomerase-like TIM barrel domain-containing protein</fullName>
    </recommendedName>
</protein>
<gene>
    <name evidence="3" type="ORF">I313_06320</name>
</gene>
<dbReference type="Proteomes" id="UP000053392">
    <property type="component" value="Unassembled WGS sequence"/>
</dbReference>
<dbReference type="EMBL" id="KN847913">
    <property type="protein sequence ID" value="KIR37947.1"/>
    <property type="molecule type" value="Genomic_DNA"/>
</dbReference>
<dbReference type="PANTHER" id="PTHR12110:SF21">
    <property type="entry name" value="XYLOSE ISOMERASE-LIKE TIM BARREL DOMAIN-CONTAINING PROTEIN"/>
    <property type="match status" value="1"/>
</dbReference>
<feature type="region of interest" description="Disordered" evidence="1">
    <location>
        <begin position="53"/>
        <end position="73"/>
    </location>
</feature>
<name>A0A0D0SXQ0_9TREE</name>